<feature type="transmembrane region" description="Helical" evidence="1">
    <location>
        <begin position="246"/>
        <end position="268"/>
    </location>
</feature>
<proteinExistence type="predicted"/>
<name>A0AAW0FU53_9APHY</name>
<keyword evidence="1" id="KW-1133">Transmembrane helix</keyword>
<protein>
    <recommendedName>
        <fullName evidence="4">Taste receptor type 2</fullName>
    </recommendedName>
</protein>
<feature type="transmembrane region" description="Helical" evidence="1">
    <location>
        <begin position="81"/>
        <end position="102"/>
    </location>
</feature>
<dbReference type="Proteomes" id="UP001385951">
    <property type="component" value="Unassembled WGS sequence"/>
</dbReference>
<comment type="caution">
    <text evidence="2">The sequence shown here is derived from an EMBL/GenBank/DDBJ whole genome shotgun (WGS) entry which is preliminary data.</text>
</comment>
<keyword evidence="1" id="KW-0812">Transmembrane</keyword>
<evidence type="ECO:0000256" key="1">
    <source>
        <dbReference type="SAM" id="Phobius"/>
    </source>
</evidence>
<reference evidence="2 3" key="1">
    <citation type="submission" date="2022-09" db="EMBL/GenBank/DDBJ databases">
        <authorList>
            <person name="Palmer J.M."/>
        </authorList>
    </citation>
    <scope>NUCLEOTIDE SEQUENCE [LARGE SCALE GENOMIC DNA]</scope>
    <source>
        <strain evidence="2 3">DSM 7382</strain>
    </source>
</reference>
<keyword evidence="1" id="KW-0472">Membrane</keyword>
<dbReference type="EMBL" id="JASBNA010000039">
    <property type="protein sequence ID" value="KAK7681789.1"/>
    <property type="molecule type" value="Genomic_DNA"/>
</dbReference>
<organism evidence="2 3">
    <name type="scientific">Cerrena zonata</name>
    <dbReference type="NCBI Taxonomy" id="2478898"/>
    <lineage>
        <taxon>Eukaryota</taxon>
        <taxon>Fungi</taxon>
        <taxon>Dikarya</taxon>
        <taxon>Basidiomycota</taxon>
        <taxon>Agaricomycotina</taxon>
        <taxon>Agaricomycetes</taxon>
        <taxon>Polyporales</taxon>
        <taxon>Cerrenaceae</taxon>
        <taxon>Cerrena</taxon>
    </lineage>
</organism>
<feature type="transmembrane region" description="Helical" evidence="1">
    <location>
        <begin position="150"/>
        <end position="169"/>
    </location>
</feature>
<gene>
    <name evidence="2" type="ORF">QCA50_015136</name>
</gene>
<accession>A0AAW0FU53</accession>
<feature type="transmembrane region" description="Helical" evidence="1">
    <location>
        <begin position="181"/>
        <end position="199"/>
    </location>
</feature>
<feature type="transmembrane region" description="Helical" evidence="1">
    <location>
        <begin position="123"/>
        <end position="144"/>
    </location>
</feature>
<dbReference type="AlphaFoldDB" id="A0AAW0FU53"/>
<evidence type="ECO:0000313" key="2">
    <source>
        <dbReference type="EMBL" id="KAK7681789.1"/>
    </source>
</evidence>
<feature type="transmembrane region" description="Helical" evidence="1">
    <location>
        <begin position="48"/>
        <end position="69"/>
    </location>
</feature>
<evidence type="ECO:0008006" key="4">
    <source>
        <dbReference type="Google" id="ProtNLM"/>
    </source>
</evidence>
<keyword evidence="3" id="KW-1185">Reference proteome</keyword>
<sequence>MGEILGTLSSCIQMQNPDISGIGVRISFYLQVVFLALLVFFSQEDTISVLWTFIMMNFGLTLAAVVQAFNRQLSLFQALQITNLLWLGNITFVATIQHYLFCNTTDDKNTHSWTSLVFRRTTLIHFLVALAQLLFSAAFAFYVWFSVTTFGNRVACVESIVYVIFFKSVPATNRAMRKTALVMVVVTTTGLVCCLSPWIPRRMRLATGTLRRATDMVADTVRKRRKKLIKKLVDMTVAIGLLAPPWLWWLVFPSIFCAVCFYVCLFLLSRWLARDNNLSWVILGSVVMCLCIYFIASTELLFRRNMVDNINQDWGFGQIVALVAVVPSFISILQTFLKRK</sequence>
<evidence type="ECO:0000313" key="3">
    <source>
        <dbReference type="Proteomes" id="UP001385951"/>
    </source>
</evidence>
<feature type="transmembrane region" description="Helical" evidence="1">
    <location>
        <begin position="316"/>
        <end position="337"/>
    </location>
</feature>
<feature type="transmembrane region" description="Helical" evidence="1">
    <location>
        <begin position="280"/>
        <end position="296"/>
    </location>
</feature>
<feature type="transmembrane region" description="Helical" evidence="1">
    <location>
        <begin position="22"/>
        <end position="41"/>
    </location>
</feature>